<keyword evidence="2" id="KW-0695">RNA-directed DNA polymerase</keyword>
<dbReference type="AlphaFoldDB" id="A0A7G2IPF7"/>
<dbReference type="EMBL" id="CBWP010000054">
    <property type="protein sequence ID" value="CDL39056.1"/>
    <property type="molecule type" value="Genomic_DNA"/>
</dbReference>
<dbReference type="InterPro" id="IPR000477">
    <property type="entry name" value="RT_dom"/>
</dbReference>
<comment type="caution">
    <text evidence="2">The sequence shown here is derived from an EMBL/GenBank/DDBJ whole genome shotgun (WGS) entry which is preliminary data.</text>
</comment>
<dbReference type="Proteomes" id="UP000019194">
    <property type="component" value="Unassembled WGS sequence"/>
</dbReference>
<accession>A0A7G2IPF7</accession>
<dbReference type="InterPro" id="IPR043128">
    <property type="entry name" value="Rev_trsase/Diguanyl_cyclase"/>
</dbReference>
<evidence type="ECO:0000313" key="3">
    <source>
        <dbReference type="Proteomes" id="UP000019194"/>
    </source>
</evidence>
<dbReference type="InterPro" id="IPR043502">
    <property type="entry name" value="DNA/RNA_pol_sf"/>
</dbReference>
<sequence>MKPTSHWLHKFEVKENRWVYIPDAKTHQLGQKIHIYIKNKWKSPLYMYHLREGGHVAAANHHIRNKYFSLIDISNFFFGATSQSRVTRELGRLIPYVKAREIAKLSTVHNLNGNGLKHVIPYGYPQSPILASLCFHQSFCGSTINTISKSGHVSVSIFMDDILLSSDDLDQLKNAFDMILEALRKSGYTVNEDKTQSPASMVNVFNLELSQNSLRVTSKRIVEFLQAFISSKNPYERKGIASYVGSINKAQAKLFR</sequence>
<dbReference type="GO" id="GO:0003964">
    <property type="term" value="F:RNA-directed DNA polymerase activity"/>
    <property type="evidence" value="ECO:0007669"/>
    <property type="project" value="UniProtKB-KW"/>
</dbReference>
<reference evidence="2 3" key="1">
    <citation type="submission" date="2013-10" db="EMBL/GenBank/DDBJ databases">
        <title>Antibiotic resistance diversity of beta-lactamase producers in the General Hospital Vienna.</title>
        <authorList>
            <person name="Barisic I."/>
            <person name="Mitteregger D."/>
            <person name="Hirschl A.M."/>
            <person name="Noehammer C."/>
            <person name="Wiesinger-Mayr H."/>
        </authorList>
    </citation>
    <scope>NUCLEOTIDE SEQUENCE [LARGE SCALE GENOMIC DNA]</scope>
    <source>
        <strain evidence="2 3">ISC11</strain>
    </source>
</reference>
<dbReference type="SUPFAM" id="SSF56672">
    <property type="entry name" value="DNA/RNA polymerases"/>
    <property type="match status" value="1"/>
</dbReference>
<dbReference type="Pfam" id="PF00078">
    <property type="entry name" value="RVT_1"/>
    <property type="match status" value="1"/>
</dbReference>
<evidence type="ECO:0000313" key="2">
    <source>
        <dbReference type="EMBL" id="CDL39056.1"/>
    </source>
</evidence>
<dbReference type="PROSITE" id="PS50878">
    <property type="entry name" value="RT_POL"/>
    <property type="match status" value="1"/>
</dbReference>
<keyword evidence="2" id="KW-0808">Transferase</keyword>
<name>A0A7G2IPF7_CITFR</name>
<proteinExistence type="predicted"/>
<dbReference type="Gene3D" id="3.30.70.270">
    <property type="match status" value="1"/>
</dbReference>
<organism evidence="2 3">
    <name type="scientific">Citrobacter freundii</name>
    <dbReference type="NCBI Taxonomy" id="546"/>
    <lineage>
        <taxon>Bacteria</taxon>
        <taxon>Pseudomonadati</taxon>
        <taxon>Pseudomonadota</taxon>
        <taxon>Gammaproteobacteria</taxon>
        <taxon>Enterobacterales</taxon>
        <taxon>Enterobacteriaceae</taxon>
        <taxon>Citrobacter</taxon>
        <taxon>Citrobacter freundii complex</taxon>
    </lineage>
</organism>
<evidence type="ECO:0000259" key="1">
    <source>
        <dbReference type="PROSITE" id="PS50878"/>
    </source>
</evidence>
<feature type="domain" description="Reverse transcriptase" evidence="1">
    <location>
        <begin position="1"/>
        <end position="209"/>
    </location>
</feature>
<keyword evidence="2" id="KW-0548">Nucleotidyltransferase</keyword>
<protein>
    <submittedName>
        <fullName evidence="2">Reverse transcriptase</fullName>
    </submittedName>
</protein>